<evidence type="ECO:0000313" key="1">
    <source>
        <dbReference type="EMBL" id="AJT60820.1"/>
    </source>
</evidence>
<name>A0A0U1ZCN8_9CAUD</name>
<proteinExistence type="predicted"/>
<evidence type="ECO:0000313" key="2">
    <source>
        <dbReference type="Proteomes" id="UP000223875"/>
    </source>
</evidence>
<dbReference type="RefSeq" id="YP_009785073.1">
    <property type="nucleotide sequence ID" value="NC_047751.1"/>
</dbReference>
<reference evidence="1 2" key="1">
    <citation type="submission" date="2015-01" db="EMBL/GenBank/DDBJ databases">
        <title>Genomic characterization of bacteriophage ITL-1, lytic for Rasltonia solanacearum.</title>
        <authorList>
            <person name="Hernandez-Romano J."/>
            <person name="Martinez-Barnetche J."/>
            <person name="Tellez-Sosa J.M."/>
            <person name="Gomez-Barreto R.E."/>
            <person name="Teran-Leon I."/>
            <person name="Serrano-Plancarte R."/>
            <person name="Zavala-Padilla G."/>
            <person name="Estrada-Carrillo M."/>
        </authorList>
    </citation>
    <scope>NUCLEOTIDE SEQUENCE [LARGE SCALE GENOMIC DNA]</scope>
</reference>
<dbReference type="EMBL" id="KP343639">
    <property type="protein sequence ID" value="AJT60820.1"/>
    <property type="molecule type" value="Genomic_DNA"/>
</dbReference>
<dbReference type="Gene3D" id="3.40.50.300">
    <property type="entry name" value="P-loop containing nucleotide triphosphate hydrolases"/>
    <property type="match status" value="1"/>
</dbReference>
<sequence length="151" mass="16871">MFKIDAIDGKALNGIGSHYSAFLYNRHPELIGQRISVRQHLLIYGTEFTREFRGEQDKWLNLGIAKAQDAVARGVVPVITDVRFPNEAKRLKDIGAAIAHIAVDNLANAGLSALTGIAEGHLKDWDFDLRVKNVWGAPENMGVQFNAKYRW</sequence>
<dbReference type="Proteomes" id="UP000223875">
    <property type="component" value="Segment"/>
</dbReference>
<organism evidence="1 2">
    <name type="scientific">Ralstonia phage phiITL-1</name>
    <dbReference type="NCBI Taxonomy" id="1597967"/>
    <lineage>
        <taxon>Viruses</taxon>
        <taxon>Duplodnaviria</taxon>
        <taxon>Heunggongvirae</taxon>
        <taxon>Uroviricota</taxon>
        <taxon>Caudoviricetes</taxon>
        <taxon>Autographivirales</taxon>
        <taxon>Autotranscriptaviridae</taxon>
        <taxon>Serkorvirus</taxon>
        <taxon>Serkorvirus ITL1</taxon>
    </lineage>
</organism>
<protein>
    <submittedName>
        <fullName evidence="1">Uncharacterized protein</fullName>
    </submittedName>
</protein>
<keyword evidence="2" id="KW-1185">Reference proteome</keyword>
<dbReference type="KEGG" id="vg:54975119"/>
<dbReference type="InterPro" id="IPR027417">
    <property type="entry name" value="P-loop_NTPase"/>
</dbReference>
<accession>A0A0U1ZCN8</accession>
<dbReference type="GeneID" id="54975119"/>